<dbReference type="RefSeq" id="XP_037159634.1">
    <property type="nucleotide sequence ID" value="XM_037313546.1"/>
</dbReference>
<keyword evidence="3 6" id="KW-1133">Transmembrane helix</keyword>
<dbReference type="GeneID" id="59293309"/>
<dbReference type="InterPro" id="IPR049326">
    <property type="entry name" value="Rhodopsin_dom_fungi"/>
</dbReference>
<feature type="transmembrane region" description="Helical" evidence="6">
    <location>
        <begin position="200"/>
        <end position="219"/>
    </location>
</feature>
<comment type="caution">
    <text evidence="8">The sequence shown here is derived from an EMBL/GenBank/DDBJ whole genome shotgun (WGS) entry which is preliminary data.</text>
</comment>
<organism evidence="8 9">
    <name type="scientific">Letharia columbiana</name>
    <dbReference type="NCBI Taxonomy" id="112416"/>
    <lineage>
        <taxon>Eukaryota</taxon>
        <taxon>Fungi</taxon>
        <taxon>Dikarya</taxon>
        <taxon>Ascomycota</taxon>
        <taxon>Pezizomycotina</taxon>
        <taxon>Lecanoromycetes</taxon>
        <taxon>OSLEUM clade</taxon>
        <taxon>Lecanoromycetidae</taxon>
        <taxon>Lecanorales</taxon>
        <taxon>Lecanorineae</taxon>
        <taxon>Parmeliaceae</taxon>
        <taxon>Letharia</taxon>
    </lineage>
</organism>
<feature type="domain" description="Rhodopsin" evidence="7">
    <location>
        <begin position="40"/>
        <end position="291"/>
    </location>
</feature>
<gene>
    <name evidence="8" type="ORF">HO173_011667</name>
</gene>
<dbReference type="GO" id="GO:0016020">
    <property type="term" value="C:membrane"/>
    <property type="evidence" value="ECO:0007669"/>
    <property type="project" value="UniProtKB-SubCell"/>
</dbReference>
<proteinExistence type="inferred from homology"/>
<feature type="transmembrane region" description="Helical" evidence="6">
    <location>
        <begin position="141"/>
        <end position="172"/>
    </location>
</feature>
<evidence type="ECO:0000256" key="4">
    <source>
        <dbReference type="ARBA" id="ARBA00023136"/>
    </source>
</evidence>
<dbReference type="AlphaFoldDB" id="A0A8H6CSY5"/>
<comment type="similarity">
    <text evidence="5">Belongs to the SAT4 family.</text>
</comment>
<keyword evidence="9" id="KW-1185">Reference proteome</keyword>
<protein>
    <recommendedName>
        <fullName evidence="7">Rhodopsin domain-containing protein</fullName>
    </recommendedName>
</protein>
<feature type="transmembrane region" description="Helical" evidence="6">
    <location>
        <begin position="269"/>
        <end position="291"/>
    </location>
</feature>
<comment type="subcellular location">
    <subcellularLocation>
        <location evidence="1">Membrane</location>
        <topology evidence="1">Multi-pass membrane protein</topology>
    </subcellularLocation>
</comment>
<evidence type="ECO:0000313" key="8">
    <source>
        <dbReference type="EMBL" id="KAF6228819.1"/>
    </source>
</evidence>
<evidence type="ECO:0000313" key="9">
    <source>
        <dbReference type="Proteomes" id="UP000578531"/>
    </source>
</evidence>
<feature type="transmembrane region" description="Helical" evidence="6">
    <location>
        <begin position="23"/>
        <end position="44"/>
    </location>
</feature>
<sequence length="419" mass="46856">MAAITPEVRLQLEHWGDDRGPSIIAAASILMIATTLFVALRIWAQKLVKSSFDLDDYLIVGALLLCLGLCATTIICVHYGIGQHLVRAVKTDSTPPDKLVNLFKAIWVEGFLWALEIPLVKIAILIFYRRIFTGNQRWFKWAFWIMLTYSILWGTATFIIVIVQCVPVPFFWNRAYSFYELDPPDEGSCLQTRPSQVPSALLNCIGDLMLLLLPFPVLWRLQMNLRRKLEIMIIFGLGAFVLGASIVRLRFIWLDENSADPTWDDAETLVWTPVECCVGVICACIPCMAPLRRLVGGGTAKSGYRTTGKARTKDIPLTTSHTWPGEHSIFHSEHSKNDEESGEFGEEGWASRMEAVTTKVGEPGSETQVYAPPYRSVVVNGASADPRVSGIREEVPSNQIKVSKDLTWSEETTREGDSC</sequence>
<dbReference type="Pfam" id="PF20684">
    <property type="entry name" value="Fung_rhodopsin"/>
    <property type="match status" value="1"/>
</dbReference>
<dbReference type="EMBL" id="JACCJC010000074">
    <property type="protein sequence ID" value="KAF6228819.1"/>
    <property type="molecule type" value="Genomic_DNA"/>
</dbReference>
<evidence type="ECO:0000256" key="5">
    <source>
        <dbReference type="ARBA" id="ARBA00038359"/>
    </source>
</evidence>
<evidence type="ECO:0000259" key="7">
    <source>
        <dbReference type="Pfam" id="PF20684"/>
    </source>
</evidence>
<feature type="transmembrane region" description="Helical" evidence="6">
    <location>
        <begin position="231"/>
        <end position="249"/>
    </location>
</feature>
<evidence type="ECO:0000256" key="2">
    <source>
        <dbReference type="ARBA" id="ARBA00022692"/>
    </source>
</evidence>
<accession>A0A8H6CSY5</accession>
<evidence type="ECO:0000256" key="6">
    <source>
        <dbReference type="SAM" id="Phobius"/>
    </source>
</evidence>
<feature type="transmembrane region" description="Helical" evidence="6">
    <location>
        <begin position="110"/>
        <end position="129"/>
    </location>
</feature>
<dbReference type="Proteomes" id="UP000578531">
    <property type="component" value="Unassembled WGS sequence"/>
</dbReference>
<reference evidence="8 9" key="1">
    <citation type="journal article" date="2020" name="Genomics">
        <title>Complete, high-quality genomes from long-read metagenomic sequencing of two wolf lichen thalli reveals enigmatic genome architecture.</title>
        <authorList>
            <person name="McKenzie S.K."/>
            <person name="Walston R.F."/>
            <person name="Allen J.L."/>
        </authorList>
    </citation>
    <scope>NUCLEOTIDE SEQUENCE [LARGE SCALE GENOMIC DNA]</scope>
    <source>
        <strain evidence="8">WasteWater2</strain>
    </source>
</reference>
<dbReference type="OrthoDB" id="2496787at2759"/>
<keyword evidence="4 6" id="KW-0472">Membrane</keyword>
<feature type="transmembrane region" description="Helical" evidence="6">
    <location>
        <begin position="56"/>
        <end position="81"/>
    </location>
</feature>
<evidence type="ECO:0000256" key="1">
    <source>
        <dbReference type="ARBA" id="ARBA00004141"/>
    </source>
</evidence>
<name>A0A8H6CSY5_9LECA</name>
<dbReference type="PANTHER" id="PTHR33048">
    <property type="entry name" value="PTH11-LIKE INTEGRAL MEMBRANE PROTEIN (AFU_ORTHOLOGUE AFUA_5G11245)"/>
    <property type="match status" value="1"/>
</dbReference>
<dbReference type="InterPro" id="IPR052337">
    <property type="entry name" value="SAT4-like"/>
</dbReference>
<dbReference type="PANTHER" id="PTHR33048:SF47">
    <property type="entry name" value="INTEGRAL MEMBRANE PROTEIN-RELATED"/>
    <property type="match status" value="1"/>
</dbReference>
<keyword evidence="2 6" id="KW-0812">Transmembrane</keyword>
<evidence type="ECO:0000256" key="3">
    <source>
        <dbReference type="ARBA" id="ARBA00022989"/>
    </source>
</evidence>